<dbReference type="InterPro" id="IPR036616">
    <property type="entry name" value="Poly(ADP-ribose)pol_reg_dom_sf"/>
</dbReference>
<dbReference type="Gene3D" id="3.40.50.2060">
    <property type="match status" value="1"/>
</dbReference>
<dbReference type="PROSITE" id="PS51059">
    <property type="entry name" value="PARP_CATALYTIC"/>
    <property type="match status" value="1"/>
</dbReference>
<dbReference type="InterPro" id="IPR001619">
    <property type="entry name" value="Sec1-like"/>
</dbReference>
<dbReference type="EMBL" id="UPTC01000737">
    <property type="protein sequence ID" value="VBB29915.1"/>
    <property type="molecule type" value="Genomic_DNA"/>
</dbReference>
<keyword evidence="11" id="KW-0862">Zinc</keyword>
<keyword evidence="23" id="KW-1185">Reference proteome</keyword>
<dbReference type="FunFam" id="1.20.142.10:FF:000001">
    <property type="entry name" value="Poly [ADP-ribose] polymerase"/>
    <property type="match status" value="1"/>
</dbReference>
<comment type="catalytic activity">
    <reaction evidence="2">
        <text>L-glutamyl-[protein] + NAD(+) = 5-O-(ADP-D-ribosyl)-L-glutamyl-[protein] + nicotinamide</text>
        <dbReference type="Rhea" id="RHEA:58224"/>
        <dbReference type="Rhea" id="RHEA-COMP:10208"/>
        <dbReference type="Rhea" id="RHEA-COMP:15089"/>
        <dbReference type="ChEBI" id="CHEBI:17154"/>
        <dbReference type="ChEBI" id="CHEBI:29973"/>
        <dbReference type="ChEBI" id="CHEBI:57540"/>
        <dbReference type="ChEBI" id="CHEBI:142540"/>
    </reaction>
</comment>
<evidence type="ECO:0000256" key="1">
    <source>
        <dbReference type="ARBA" id="ARBA00000438"/>
    </source>
</evidence>
<dbReference type="PROSITE" id="PS50918">
    <property type="entry name" value="WWE"/>
    <property type="match status" value="1"/>
</dbReference>
<dbReference type="GO" id="GO:0140806">
    <property type="term" value="F:NAD+-protein-aspartate ADP-ribosyltransferase activity"/>
    <property type="evidence" value="ECO:0007669"/>
    <property type="project" value="RHEA"/>
</dbReference>
<evidence type="ECO:0000259" key="19">
    <source>
        <dbReference type="PROSITE" id="PS51059"/>
    </source>
</evidence>
<dbReference type="GO" id="GO:0006302">
    <property type="term" value="P:double-strand break repair"/>
    <property type="evidence" value="ECO:0007669"/>
    <property type="project" value="TreeGrafter"/>
</dbReference>
<dbReference type="InterPro" id="IPR050800">
    <property type="entry name" value="ARTD/PARP"/>
</dbReference>
<dbReference type="InterPro" id="IPR037197">
    <property type="entry name" value="WWE_dom_sf"/>
</dbReference>
<dbReference type="Pfam" id="PF02877">
    <property type="entry name" value="PARP_reg"/>
    <property type="match status" value="1"/>
</dbReference>
<evidence type="ECO:0000256" key="2">
    <source>
        <dbReference type="ARBA" id="ARBA00000459"/>
    </source>
</evidence>
<evidence type="ECO:0000256" key="7">
    <source>
        <dbReference type="ARBA" id="ARBA00022695"/>
    </source>
</evidence>
<dbReference type="InterPro" id="IPR004102">
    <property type="entry name" value="Poly(ADP-ribose)pol_reg_dom"/>
</dbReference>
<feature type="domain" description="PARP alpha-helical" evidence="20">
    <location>
        <begin position="444"/>
        <end position="561"/>
    </location>
</feature>
<keyword evidence="13" id="KW-0238">DNA-binding</keyword>
<dbReference type="GO" id="GO:0003950">
    <property type="term" value="F:NAD+ poly-ADP-ribosyltransferase activity"/>
    <property type="evidence" value="ECO:0007669"/>
    <property type="project" value="UniProtKB-UniRule"/>
</dbReference>
<keyword evidence="9" id="KW-0677">Repeat</keyword>
<feature type="region of interest" description="Disordered" evidence="17">
    <location>
        <begin position="174"/>
        <end position="234"/>
    </location>
</feature>
<dbReference type="PANTHER" id="PTHR10459:SF60">
    <property type="entry name" value="POLY [ADP-RIBOSE] POLYMERASE 2"/>
    <property type="match status" value="1"/>
</dbReference>
<evidence type="ECO:0000313" key="22">
    <source>
        <dbReference type="EMBL" id="VBB29915.1"/>
    </source>
</evidence>
<reference evidence="22 23" key="1">
    <citation type="submission" date="2018-08" db="EMBL/GenBank/DDBJ databases">
        <authorList>
            <person name="Laetsch R D."/>
            <person name="Stevens L."/>
            <person name="Kumar S."/>
            <person name="Blaxter L. M."/>
        </authorList>
    </citation>
    <scope>NUCLEOTIDE SEQUENCE [LARGE SCALE GENOMIC DNA]</scope>
</reference>
<keyword evidence="5 16" id="KW-0328">Glycosyltransferase</keyword>
<dbReference type="GO" id="GO:0016192">
    <property type="term" value="P:vesicle-mediated transport"/>
    <property type="evidence" value="ECO:0007669"/>
    <property type="project" value="InterPro"/>
</dbReference>
<proteinExistence type="inferred from homology"/>
<dbReference type="PANTHER" id="PTHR10459">
    <property type="entry name" value="DNA LIGASE"/>
    <property type="match status" value="1"/>
</dbReference>
<dbReference type="Gene3D" id="3.40.50.1910">
    <property type="match status" value="1"/>
</dbReference>
<dbReference type="SUPFAM" id="SSF47587">
    <property type="entry name" value="Domain of poly(ADP-ribose) polymerase"/>
    <property type="match status" value="1"/>
</dbReference>
<evidence type="ECO:0000256" key="13">
    <source>
        <dbReference type="ARBA" id="ARBA00023125"/>
    </source>
</evidence>
<accession>A0A498SMD8</accession>
<evidence type="ECO:0000256" key="10">
    <source>
        <dbReference type="ARBA" id="ARBA00022771"/>
    </source>
</evidence>
<dbReference type="InterPro" id="IPR043155">
    <property type="entry name" value="VPS33_dom3b"/>
</dbReference>
<dbReference type="Gene3D" id="1.25.40.850">
    <property type="match status" value="1"/>
</dbReference>
<keyword evidence="8" id="KW-0479">Metal-binding</keyword>
<evidence type="ECO:0000256" key="8">
    <source>
        <dbReference type="ARBA" id="ARBA00022723"/>
    </source>
</evidence>
<dbReference type="SUPFAM" id="SSF117839">
    <property type="entry name" value="WWE domain"/>
    <property type="match status" value="1"/>
</dbReference>
<feature type="domain" description="WGR" evidence="21">
    <location>
        <begin position="319"/>
        <end position="416"/>
    </location>
</feature>
<evidence type="ECO:0000259" key="20">
    <source>
        <dbReference type="PROSITE" id="PS51060"/>
    </source>
</evidence>
<dbReference type="SUPFAM" id="SSF56815">
    <property type="entry name" value="Sec1/munc18-like (SM) proteins"/>
    <property type="match status" value="1"/>
</dbReference>
<dbReference type="SMART" id="SM00773">
    <property type="entry name" value="WGR"/>
    <property type="match status" value="1"/>
</dbReference>
<comment type="catalytic activity">
    <reaction evidence="1">
        <text>L-aspartyl-[protein] + NAD(+) = 4-O-(ADP-D-ribosyl)-L-aspartyl-[protein] + nicotinamide</text>
        <dbReference type="Rhea" id="RHEA:54424"/>
        <dbReference type="Rhea" id="RHEA-COMP:9867"/>
        <dbReference type="Rhea" id="RHEA-COMP:13832"/>
        <dbReference type="ChEBI" id="CHEBI:17154"/>
        <dbReference type="ChEBI" id="CHEBI:29961"/>
        <dbReference type="ChEBI" id="CHEBI:57540"/>
        <dbReference type="ChEBI" id="CHEBI:138102"/>
    </reaction>
</comment>
<feature type="domain" description="PARP catalytic" evidence="19">
    <location>
        <begin position="569"/>
        <end position="784"/>
    </location>
</feature>
<dbReference type="InterPro" id="IPR027482">
    <property type="entry name" value="Sec1-like_dom2"/>
</dbReference>
<protein>
    <recommendedName>
        <fullName evidence="16">Poly [ADP-ribose] polymerase</fullName>
        <shortName evidence="16">PARP</shortName>
        <ecNumber evidence="16">2.4.2.-</ecNumber>
    </recommendedName>
</protein>
<dbReference type="InterPro" id="IPR043154">
    <property type="entry name" value="Sec-1-like_dom1"/>
</dbReference>
<dbReference type="Gene3D" id="3.90.830.10">
    <property type="entry name" value="Syntaxin Binding Protein 1, Chain A, domain 2"/>
    <property type="match status" value="1"/>
</dbReference>
<comment type="subcellular location">
    <subcellularLocation>
        <location evidence="3">Nucleus</location>
    </subcellularLocation>
</comment>
<keyword evidence="7" id="KW-0548">Nucleotidyltransferase</keyword>
<keyword evidence="12 16" id="KW-0520">NAD</keyword>
<dbReference type="GO" id="GO:0005730">
    <property type="term" value="C:nucleolus"/>
    <property type="evidence" value="ECO:0007669"/>
    <property type="project" value="TreeGrafter"/>
</dbReference>
<organism evidence="22 23">
    <name type="scientific">Acanthocheilonema viteae</name>
    <name type="common">Filarial nematode worm</name>
    <name type="synonym">Dipetalonema viteae</name>
    <dbReference type="NCBI Taxonomy" id="6277"/>
    <lineage>
        <taxon>Eukaryota</taxon>
        <taxon>Metazoa</taxon>
        <taxon>Ecdysozoa</taxon>
        <taxon>Nematoda</taxon>
        <taxon>Chromadorea</taxon>
        <taxon>Rhabditida</taxon>
        <taxon>Spirurina</taxon>
        <taxon>Spiruromorpha</taxon>
        <taxon>Filarioidea</taxon>
        <taxon>Onchocercidae</taxon>
        <taxon>Acanthocheilonema</taxon>
    </lineage>
</organism>
<keyword evidence="14" id="KW-0539">Nucleus</keyword>
<dbReference type="EC" id="2.4.2.-" evidence="16"/>
<dbReference type="CDD" id="cd08003">
    <property type="entry name" value="WGR_PARP2_like"/>
    <property type="match status" value="1"/>
</dbReference>
<evidence type="ECO:0000256" key="9">
    <source>
        <dbReference type="ARBA" id="ARBA00022737"/>
    </source>
</evidence>
<dbReference type="Pfam" id="PF05406">
    <property type="entry name" value="WGR"/>
    <property type="match status" value="1"/>
</dbReference>
<dbReference type="InterPro" id="IPR004170">
    <property type="entry name" value="WWE_dom"/>
</dbReference>
<dbReference type="GO" id="GO:0003677">
    <property type="term" value="F:DNA binding"/>
    <property type="evidence" value="ECO:0007669"/>
    <property type="project" value="UniProtKB-KW"/>
</dbReference>
<dbReference type="STRING" id="6277.A0A498SMD8"/>
<dbReference type="GO" id="GO:0140807">
    <property type="term" value="F:NAD+-protein-glutamate ADP-ribosyltransferase activity"/>
    <property type="evidence" value="ECO:0007669"/>
    <property type="project" value="RHEA"/>
</dbReference>
<dbReference type="GO" id="GO:0016779">
    <property type="term" value="F:nucleotidyltransferase activity"/>
    <property type="evidence" value="ECO:0007669"/>
    <property type="project" value="UniProtKB-KW"/>
</dbReference>
<dbReference type="OrthoDB" id="10262528at2759"/>
<dbReference type="InterPro" id="IPR008893">
    <property type="entry name" value="WGR_domain"/>
</dbReference>
<feature type="compositionally biased region" description="Basic and acidic residues" evidence="17">
    <location>
        <begin position="182"/>
        <end position="212"/>
    </location>
</feature>
<evidence type="ECO:0000256" key="3">
    <source>
        <dbReference type="ARBA" id="ARBA00004123"/>
    </source>
</evidence>
<evidence type="ECO:0000256" key="14">
    <source>
        <dbReference type="ARBA" id="ARBA00023242"/>
    </source>
</evidence>
<evidence type="ECO:0000256" key="4">
    <source>
        <dbReference type="ARBA" id="ARBA00009884"/>
    </source>
</evidence>
<evidence type="ECO:0000256" key="11">
    <source>
        <dbReference type="ARBA" id="ARBA00022833"/>
    </source>
</evidence>
<dbReference type="Proteomes" id="UP000276991">
    <property type="component" value="Unassembled WGS sequence"/>
</dbReference>
<evidence type="ECO:0000259" key="18">
    <source>
        <dbReference type="PROSITE" id="PS50918"/>
    </source>
</evidence>
<evidence type="ECO:0000256" key="6">
    <source>
        <dbReference type="ARBA" id="ARBA00022679"/>
    </source>
</evidence>
<evidence type="ECO:0000256" key="5">
    <source>
        <dbReference type="ARBA" id="ARBA00022676"/>
    </source>
</evidence>
<dbReference type="PROSITE" id="PS51060">
    <property type="entry name" value="PARP_ALPHA_HD"/>
    <property type="match status" value="1"/>
</dbReference>
<comment type="catalytic activity">
    <reaction evidence="15">
        <text>NAD(+) + (ADP-D-ribosyl)n-acceptor = nicotinamide + (ADP-D-ribosyl)n+1-acceptor + H(+).</text>
        <dbReference type="EC" id="2.4.2.30"/>
    </reaction>
</comment>
<dbReference type="SUPFAM" id="SSF142921">
    <property type="entry name" value="WGR domain-like"/>
    <property type="match status" value="1"/>
</dbReference>
<dbReference type="SUPFAM" id="SSF56399">
    <property type="entry name" value="ADP-ribosylation"/>
    <property type="match status" value="1"/>
</dbReference>
<dbReference type="Pfam" id="PF00995">
    <property type="entry name" value="Sec1"/>
    <property type="match status" value="1"/>
</dbReference>
<sequence>MDDLAQSGSDIIGDVVTDEQDESNVDGMGKDKNESITSDIAEIEIDESKLQIDFNSMKQKNLDTGFVRSVRCAIRNDEGVYRVWEYIDSKRRWRSVDPSSIIALENAFVNGCGNVKILLSGTNFMADFDNNLIRSDDGLTEYKIRSRVSNAEPSMSAKPVPGIERLRAVKRIAARTDIPSTENERKVMREKDGKNDINGDNDNSEKEISESKRTRRKGNSTSEGQKTNDSNSSIGKGEFLRNALSIIIDTNKNNSIEKGSRLFWFAAFVQITLLIRSIYAYVLIFADRVIISDDRGDLKKIILKGVAAVDPECHELVDTVHVYTEFNDVYDALLNQTSAQYNNNKYFIIQLLESDVEKRYWVWFRWGRVGYKGQSSLNPFGTDLAGAKELFCDKFKSKTRNDWAERTNFEKVIGKYDYLPTDYSKVIEVKKKDGNDTKEKKKVESKLDSYLQHLLNIICDIRTMEETMTELEYDATKTPLGKVTDEQIKAGYAALTKIEEYIKKRDFSSSFVETVNSYYTKIPHFFGMRQPPMIKTIEQLKAEIKLLEALGEIEVAVRTFKKEGNINVHPIDRHYINMKCEISLLSASDPKYKIVDNYLQWTHAPTHNMYHMRICNLYAVNRDGEREQFMFDVGNRKLLWHGSRLTNWYSILSQGLRIAPSEAPVTGYMFGKGIYFADMATKSANYCYPQQNKPGFLVLAEVALGEMNELLQADFHADKLPAGKSSTKGLDDIIEKVGENMADFDDFGLLAQMARRELIHLLESMPEVKDLAVEPSLMRPLDKIASMSMLQEHNCAHVQQFQHHSSLTWSEHALRRVYIIRPTLATTKLIAEHILAEPERNYSVIYVPQRLYICEREFERCGVFGMVDVLELELPLISIDAHLFSLEHHEFTIATLVDHTFTHLRAVAKSLWQLQTLYGLIPIVYGVGENSAHVNKLMKKLHTELGEPRSSPDQPIGHLFLFDRSLDLATVFLTGLTYESMVHDTFGISCGKVVFGEEVNKRMKNGNTSRSKITTLDNNDPIFSAVRNMHMTAVFPFLSAKAKSLQASYDKGSNLEQVKDMKEFVSNELRTLKQQHKLLELHICACEVVLEKCKGISDRLTLEHALISGKFDPNGVMAYLEDCMCAQRDQWQILLLACLWSLTQNGIPTKYFTQFRNQYLYAFGHENLAILHFLGIQGLLIERSTPQLPTVHTVIPMKPQATSSFSKPTFQFLARRMALLPGDAESTMDLRNPDQMRYVFSGVYTPVLCKIVGDTVNNGWNMQEMKATFGESVFCDQNSYTRASRPPDSRIRKAILVYFIGGVTYSEIAALTLLAQYNNLRIIIATTNIIHREKFIKEMANVDVTPF</sequence>
<dbReference type="InterPro" id="IPR036045">
    <property type="entry name" value="Sec1-like_sf"/>
</dbReference>
<dbReference type="Pfam" id="PF00644">
    <property type="entry name" value="PARP"/>
    <property type="match status" value="1"/>
</dbReference>
<dbReference type="InterPro" id="IPR036930">
    <property type="entry name" value="WGR_dom_sf"/>
</dbReference>
<feature type="compositionally biased region" description="Polar residues" evidence="17">
    <location>
        <begin position="219"/>
        <end position="234"/>
    </location>
</feature>
<comment type="similarity">
    <text evidence="4">Belongs to the STXBP/unc-18/SEC1 family.</text>
</comment>
<dbReference type="Gene3D" id="1.20.142.10">
    <property type="entry name" value="Poly(ADP-ribose) polymerase, regulatory domain"/>
    <property type="match status" value="1"/>
</dbReference>
<dbReference type="PROSITE" id="PS51977">
    <property type="entry name" value="WGR"/>
    <property type="match status" value="1"/>
</dbReference>
<dbReference type="Gene3D" id="3.90.228.10">
    <property type="match status" value="1"/>
</dbReference>
<keyword evidence="6 16" id="KW-0808">Transferase</keyword>
<keyword evidence="10" id="KW-0863">Zinc-finger</keyword>
<gene>
    <name evidence="22" type="ORF">NAV_LOCUS4706</name>
</gene>
<evidence type="ECO:0000256" key="12">
    <source>
        <dbReference type="ARBA" id="ARBA00023027"/>
    </source>
</evidence>
<dbReference type="GO" id="GO:0008270">
    <property type="term" value="F:zinc ion binding"/>
    <property type="evidence" value="ECO:0007669"/>
    <property type="project" value="UniProtKB-KW"/>
</dbReference>
<dbReference type="GO" id="GO:0070212">
    <property type="term" value="P:protein poly-ADP-ribosylation"/>
    <property type="evidence" value="ECO:0007669"/>
    <property type="project" value="TreeGrafter"/>
</dbReference>
<evidence type="ECO:0000313" key="23">
    <source>
        <dbReference type="Proteomes" id="UP000276991"/>
    </source>
</evidence>
<evidence type="ECO:0000256" key="16">
    <source>
        <dbReference type="RuleBase" id="RU362114"/>
    </source>
</evidence>
<dbReference type="InterPro" id="IPR043127">
    <property type="entry name" value="Sec-1-like_dom3a"/>
</dbReference>
<dbReference type="InterPro" id="IPR012317">
    <property type="entry name" value="Poly(ADP-ribose)pol_cat_dom"/>
</dbReference>
<feature type="domain" description="WWE" evidence="18">
    <location>
        <begin position="69"/>
        <end position="146"/>
    </location>
</feature>
<evidence type="ECO:0000259" key="21">
    <source>
        <dbReference type="PROSITE" id="PS51977"/>
    </source>
</evidence>
<evidence type="ECO:0000256" key="17">
    <source>
        <dbReference type="SAM" id="MobiDB-lite"/>
    </source>
</evidence>
<feature type="region of interest" description="Disordered" evidence="17">
    <location>
        <begin position="1"/>
        <end position="33"/>
    </location>
</feature>
<evidence type="ECO:0000256" key="15">
    <source>
        <dbReference type="ARBA" id="ARBA00033987"/>
    </source>
</evidence>
<dbReference type="CDD" id="cd01437">
    <property type="entry name" value="parp_like"/>
    <property type="match status" value="1"/>
</dbReference>
<name>A0A498SMD8_ACAVI</name>